<dbReference type="PROSITE" id="PS51192">
    <property type="entry name" value="HELICASE_ATP_BIND_1"/>
    <property type="match status" value="1"/>
</dbReference>
<dbReference type="SUPFAM" id="SSF52540">
    <property type="entry name" value="P-loop containing nucleoside triphosphate hydrolases"/>
    <property type="match status" value="2"/>
</dbReference>
<dbReference type="PANTHER" id="PTHR45766:SF6">
    <property type="entry name" value="SWI_SNF-RELATED MATRIX-ASSOCIATED ACTIN-DEPENDENT REGULATOR OF CHROMATIN SUBFAMILY A-LIKE PROTEIN 1"/>
    <property type="match status" value="1"/>
</dbReference>
<dbReference type="SMART" id="SM00487">
    <property type="entry name" value="DEXDc"/>
    <property type="match status" value="1"/>
</dbReference>
<accession>A0ABX5XYB7</accession>
<organism evidence="4 5">
    <name type="scientific">Stieleria magnilauensis</name>
    <dbReference type="NCBI Taxonomy" id="2527963"/>
    <lineage>
        <taxon>Bacteria</taxon>
        <taxon>Pseudomonadati</taxon>
        <taxon>Planctomycetota</taxon>
        <taxon>Planctomycetia</taxon>
        <taxon>Pirellulales</taxon>
        <taxon>Pirellulaceae</taxon>
        <taxon>Stieleria</taxon>
    </lineage>
</organism>
<dbReference type="EMBL" id="CP036432">
    <property type="protein sequence ID" value="QDV86959.1"/>
    <property type="molecule type" value="Genomic_DNA"/>
</dbReference>
<dbReference type="Gene3D" id="3.40.50.300">
    <property type="entry name" value="P-loop containing nucleotide triphosphate hydrolases"/>
    <property type="match status" value="2"/>
</dbReference>
<dbReference type="RefSeq" id="WP_145218467.1">
    <property type="nucleotide sequence ID" value="NZ_CP036432.1"/>
</dbReference>
<dbReference type="Pfam" id="PF00176">
    <property type="entry name" value="SNF2-rel_dom"/>
    <property type="match status" value="1"/>
</dbReference>
<dbReference type="PANTHER" id="PTHR45766">
    <property type="entry name" value="DNA ANNEALING HELICASE AND ENDONUCLEASE ZRANB3 FAMILY MEMBER"/>
    <property type="match status" value="1"/>
</dbReference>
<dbReference type="InterPro" id="IPR000330">
    <property type="entry name" value="SNF2_N"/>
</dbReference>
<gene>
    <name evidence="3" type="ORF">TBK1r_59860</name>
    <name evidence="4" type="ORF">TBK1r_60640</name>
</gene>
<dbReference type="InterPro" id="IPR027417">
    <property type="entry name" value="P-loop_NTPase"/>
</dbReference>
<keyword evidence="1" id="KW-0378">Hydrolase</keyword>
<evidence type="ECO:0000313" key="3">
    <source>
        <dbReference type="EMBL" id="QDV86959.1"/>
    </source>
</evidence>
<sequence>MILTFDKSSPESYRQFIQVRQCPIYKITGGQAWIPDEYAGMFGAKPISGKCNYTPHDSAYDYQRDISQIAIQKRKFAIFADCGLGKTLMILEFAKHAAEATGKKVLIVSPLMVVQQTIDEARSFYGERFDIGRIVARDLQHWLTSTDSFDTQIGVTNYEAIRDGLTTGNLGALILDESSMLKSHYGAWGTRLIELGRGLEWKLCATGTPAPNDRIEFANHAVFLDRAKTVNEFLASYFINRGQTQNRWELKPHALKPFYRDLADWSIFLTNPATYGWKDNVGTTPPIHIHIDEVPMTQEQRVAAREVTGTLMPTSIGGLGDRGKLSQIAKGKNGIPTNKPAFIRSLVDSWPDESTIIWCHYNDEQTSMERTFPDAVSVHGATSETDRQSAIDRFKRGDVKVLITKPKILGFGLNLQVCTRQVFSGIKDSYEEFYQAVKRSNRIGSTRPLNVHIPVTELEMPFVDNVLRKADRVESDTKQQEELFKEVGHACFQ</sequence>
<proteinExistence type="predicted"/>
<evidence type="ECO:0000313" key="4">
    <source>
        <dbReference type="EMBL" id="QDV87037.1"/>
    </source>
</evidence>
<feature type="domain" description="Helicase ATP-binding" evidence="2">
    <location>
        <begin position="67"/>
        <end position="227"/>
    </location>
</feature>
<reference evidence="4 5" key="1">
    <citation type="submission" date="2019-02" db="EMBL/GenBank/DDBJ databases">
        <title>Deep-cultivation of Planctomycetes and their phenomic and genomic characterization uncovers novel biology.</title>
        <authorList>
            <person name="Wiegand S."/>
            <person name="Jogler M."/>
            <person name="Boedeker C."/>
            <person name="Pinto D."/>
            <person name="Vollmers J."/>
            <person name="Rivas-Marin E."/>
            <person name="Kohn T."/>
            <person name="Peeters S.H."/>
            <person name="Heuer A."/>
            <person name="Rast P."/>
            <person name="Oberbeckmann S."/>
            <person name="Bunk B."/>
            <person name="Jeske O."/>
            <person name="Meyerdierks A."/>
            <person name="Storesund J.E."/>
            <person name="Kallscheuer N."/>
            <person name="Luecker S."/>
            <person name="Lage O.M."/>
            <person name="Pohl T."/>
            <person name="Merkel B.J."/>
            <person name="Hornburger P."/>
            <person name="Mueller R.-W."/>
            <person name="Bruemmer F."/>
            <person name="Labrenz M."/>
            <person name="Spormann A.M."/>
            <person name="Op den Camp H."/>
            <person name="Overmann J."/>
            <person name="Amann R."/>
            <person name="Jetten M.S.M."/>
            <person name="Mascher T."/>
            <person name="Medema M.H."/>
            <person name="Devos D.P."/>
            <person name="Kaster A.-K."/>
            <person name="Ovreas L."/>
            <person name="Rohde M."/>
            <person name="Galperin M.Y."/>
            <person name="Jogler C."/>
        </authorList>
    </citation>
    <scope>NUCLEOTIDE SEQUENCE [LARGE SCALE GENOMIC DNA]</scope>
    <source>
        <strain evidence="4 5">TBK1r</strain>
    </source>
</reference>
<dbReference type="Proteomes" id="UP000318081">
    <property type="component" value="Chromosome"/>
</dbReference>
<name>A0ABX5XYB7_9BACT</name>
<evidence type="ECO:0000259" key="2">
    <source>
        <dbReference type="PROSITE" id="PS51192"/>
    </source>
</evidence>
<dbReference type="InterPro" id="IPR014001">
    <property type="entry name" value="Helicase_ATP-bd"/>
</dbReference>
<dbReference type="EMBL" id="CP036432">
    <property type="protein sequence ID" value="QDV87037.1"/>
    <property type="molecule type" value="Genomic_DNA"/>
</dbReference>
<keyword evidence="5" id="KW-1185">Reference proteome</keyword>
<evidence type="ECO:0000256" key="1">
    <source>
        <dbReference type="ARBA" id="ARBA00022801"/>
    </source>
</evidence>
<evidence type="ECO:0000313" key="5">
    <source>
        <dbReference type="Proteomes" id="UP000318081"/>
    </source>
</evidence>
<dbReference type="Pfam" id="PF00271">
    <property type="entry name" value="Helicase_C"/>
    <property type="match status" value="1"/>
</dbReference>
<protein>
    <recommendedName>
        <fullName evidence="2">Helicase ATP-binding domain-containing protein</fullName>
    </recommendedName>
</protein>
<dbReference type="InterPro" id="IPR001650">
    <property type="entry name" value="Helicase_C-like"/>
</dbReference>